<feature type="compositionally biased region" description="Basic and acidic residues" evidence="2">
    <location>
        <begin position="246"/>
        <end position="255"/>
    </location>
</feature>
<keyword evidence="1" id="KW-0694">RNA-binding</keyword>
<evidence type="ECO:0000313" key="5">
    <source>
        <dbReference type="EMBL" id="CAG9081741.1"/>
    </source>
</evidence>
<dbReference type="InterPro" id="IPR055256">
    <property type="entry name" value="KH_1_KHDC4/BBP-like"/>
</dbReference>
<organism evidence="6 8">
    <name type="scientific">Bursaphelenchus xylophilus</name>
    <name type="common">Pinewood nematode worm</name>
    <name type="synonym">Aphelenchoides xylophilus</name>
    <dbReference type="NCBI Taxonomy" id="6326"/>
    <lineage>
        <taxon>Eukaryota</taxon>
        <taxon>Metazoa</taxon>
        <taxon>Ecdysozoa</taxon>
        <taxon>Nematoda</taxon>
        <taxon>Chromadorea</taxon>
        <taxon>Rhabditida</taxon>
        <taxon>Tylenchina</taxon>
        <taxon>Tylenchomorpha</taxon>
        <taxon>Aphelenchoidea</taxon>
        <taxon>Aphelenchoididae</taxon>
        <taxon>Bursaphelenchus</taxon>
    </lineage>
</organism>
<dbReference type="SMART" id="SM00322">
    <property type="entry name" value="KH"/>
    <property type="match status" value="1"/>
</dbReference>
<evidence type="ECO:0000313" key="8">
    <source>
        <dbReference type="WBParaSite" id="BXY_0475100.1"/>
    </source>
</evidence>
<dbReference type="GO" id="GO:0048024">
    <property type="term" value="P:regulation of mRNA splicing, via spliceosome"/>
    <property type="evidence" value="ECO:0007669"/>
    <property type="project" value="TreeGrafter"/>
</dbReference>
<protein>
    <submittedName>
        <fullName evidence="4">(pine wood nematode) hypothetical protein</fullName>
    </submittedName>
    <submittedName>
        <fullName evidence="8">KH domain-containing protein</fullName>
    </submittedName>
</protein>
<dbReference type="AlphaFoldDB" id="A0A1I7RVI9"/>
<dbReference type="InterPro" id="IPR045071">
    <property type="entry name" value="BBP-like"/>
</dbReference>
<keyword evidence="7" id="KW-1185">Reference proteome</keyword>
<dbReference type="PANTHER" id="PTHR11208">
    <property type="entry name" value="RNA-BINDING PROTEIN RELATED"/>
    <property type="match status" value="1"/>
</dbReference>
<proteinExistence type="predicted"/>
<dbReference type="Gene3D" id="3.30.1370.10">
    <property type="entry name" value="K Homology domain, type 1"/>
    <property type="match status" value="1"/>
</dbReference>
<dbReference type="GO" id="GO:0003729">
    <property type="term" value="F:mRNA binding"/>
    <property type="evidence" value="ECO:0007669"/>
    <property type="project" value="TreeGrafter"/>
</dbReference>
<feature type="compositionally biased region" description="Low complexity" evidence="2">
    <location>
        <begin position="272"/>
        <end position="284"/>
    </location>
</feature>
<name>A0A1I7RVI9_BURXY</name>
<reference evidence="5" key="2">
    <citation type="submission" date="2020-08" db="EMBL/GenBank/DDBJ databases">
        <authorList>
            <person name="Kikuchi T."/>
        </authorList>
    </citation>
    <scope>NUCLEOTIDE SEQUENCE</scope>
    <source>
        <strain evidence="4">Ka4C1</strain>
    </source>
</reference>
<dbReference type="PANTHER" id="PTHR11208:SF42">
    <property type="entry name" value="QUAKING RELATED 54B, ISOFORM E"/>
    <property type="match status" value="1"/>
</dbReference>
<evidence type="ECO:0000313" key="6">
    <source>
        <dbReference type="Proteomes" id="UP000095284"/>
    </source>
</evidence>
<accession>A0A1I7RVI9</accession>
<evidence type="ECO:0000259" key="3">
    <source>
        <dbReference type="SMART" id="SM00322"/>
    </source>
</evidence>
<feature type="domain" description="K Homology" evidence="3">
    <location>
        <begin position="116"/>
        <end position="209"/>
    </location>
</feature>
<evidence type="ECO:0000313" key="7">
    <source>
        <dbReference type="Proteomes" id="UP000659654"/>
    </source>
</evidence>
<evidence type="ECO:0000256" key="1">
    <source>
        <dbReference type="ARBA" id="ARBA00022884"/>
    </source>
</evidence>
<dbReference type="Proteomes" id="UP000095284">
    <property type="component" value="Unplaced"/>
</dbReference>
<dbReference type="EMBL" id="CAJFDI010000001">
    <property type="protein sequence ID" value="CAD5208499.1"/>
    <property type="molecule type" value="Genomic_DNA"/>
</dbReference>
<feature type="region of interest" description="Disordered" evidence="2">
    <location>
        <begin position="236"/>
        <end position="284"/>
    </location>
</feature>
<dbReference type="InterPro" id="IPR036612">
    <property type="entry name" value="KH_dom_type_1_sf"/>
</dbReference>
<feature type="region of interest" description="Disordered" evidence="2">
    <location>
        <begin position="1"/>
        <end position="48"/>
    </location>
</feature>
<evidence type="ECO:0000256" key="2">
    <source>
        <dbReference type="SAM" id="MobiDB-lite"/>
    </source>
</evidence>
<dbReference type="Pfam" id="PF22675">
    <property type="entry name" value="KH-I_KHDC4-BBP"/>
    <property type="match status" value="1"/>
</dbReference>
<reference evidence="8" key="1">
    <citation type="submission" date="2016-11" db="UniProtKB">
        <authorList>
            <consortium name="WormBaseParasite"/>
        </authorList>
    </citation>
    <scope>IDENTIFICATION</scope>
</reference>
<dbReference type="OrthoDB" id="10549510at2759"/>
<evidence type="ECO:0000313" key="4">
    <source>
        <dbReference type="EMBL" id="CAD5208499.1"/>
    </source>
</evidence>
<dbReference type="WBParaSite" id="BXY_0475100.1">
    <property type="protein sequence ID" value="BXY_0475100.1"/>
    <property type="gene ID" value="BXY_0475100"/>
</dbReference>
<dbReference type="SMR" id="A0A1I7RVI9"/>
<sequence length="284" mass="32615">MAESYQPRGQYQQDYEDTYEQGQQSEGAQRRPPKNRKEYLTPHQPQNCPYKLPRFGPFIADPTLALHNVEAEIAYIHQTHQRLPESLRVLTDETKRLACKWNTDWIDFSAGSPDYIRLEQKVFLPEPKRGENVVGRLLGKRGQTLRAITQKYKCKIQICGKGSKGGVGVEKGAGSRDSPYNAPLHCVILMEGDPTEVYHRMADILRLIFQICTMTESFEFEGLPIDLYVNKFDQKNESDQQGNNDGSERKRKFEDDQNDNQHNGRSRFDSPSSQNQNNSEENEG</sequence>
<gene>
    <name evidence="4" type="ORF">BXYJ_LOCUS735</name>
</gene>
<dbReference type="Proteomes" id="UP000582659">
    <property type="component" value="Unassembled WGS sequence"/>
</dbReference>
<dbReference type="EMBL" id="CAJFCV020000001">
    <property type="protein sequence ID" value="CAG9081741.1"/>
    <property type="molecule type" value="Genomic_DNA"/>
</dbReference>
<dbReference type="Proteomes" id="UP000659654">
    <property type="component" value="Unassembled WGS sequence"/>
</dbReference>
<dbReference type="SUPFAM" id="SSF54791">
    <property type="entry name" value="Eukaryotic type KH-domain (KH-domain type I)"/>
    <property type="match status" value="1"/>
</dbReference>
<dbReference type="GO" id="GO:0005634">
    <property type="term" value="C:nucleus"/>
    <property type="evidence" value="ECO:0007669"/>
    <property type="project" value="TreeGrafter"/>
</dbReference>
<dbReference type="InterPro" id="IPR004087">
    <property type="entry name" value="KH_dom"/>
</dbReference>